<dbReference type="Pfam" id="PF00931">
    <property type="entry name" value="NB-ARC"/>
    <property type="match status" value="1"/>
</dbReference>
<dbReference type="GO" id="GO:0006952">
    <property type="term" value="P:defense response"/>
    <property type="evidence" value="ECO:0007669"/>
    <property type="project" value="UniProtKB-KW"/>
</dbReference>
<dbReference type="FunFam" id="1.10.8.430:FF:000003">
    <property type="entry name" value="Probable disease resistance protein At5g66910"/>
    <property type="match status" value="1"/>
</dbReference>
<name>A0A4Y7L987_PAPSO</name>
<dbReference type="SUPFAM" id="SSF52058">
    <property type="entry name" value="L domain-like"/>
    <property type="match status" value="1"/>
</dbReference>
<dbReference type="InterPro" id="IPR058922">
    <property type="entry name" value="WHD_DRP"/>
</dbReference>
<keyword evidence="4" id="KW-0547">Nucleotide-binding</keyword>
<dbReference type="OMA" id="KDEIFHI"/>
<dbReference type="PANTHER" id="PTHR33463">
    <property type="entry name" value="NB-ARC DOMAIN-CONTAINING PROTEIN-RELATED"/>
    <property type="match status" value="1"/>
</dbReference>
<dbReference type="Pfam" id="PF23559">
    <property type="entry name" value="WHD_DRP"/>
    <property type="match status" value="1"/>
</dbReference>
<dbReference type="InterPro" id="IPR042197">
    <property type="entry name" value="Apaf_helical"/>
</dbReference>
<feature type="domain" description="AAA+ ATPase" evidence="6">
    <location>
        <begin position="177"/>
        <end position="302"/>
    </location>
</feature>
<dbReference type="SMART" id="SM00382">
    <property type="entry name" value="AAA"/>
    <property type="match status" value="1"/>
</dbReference>
<dbReference type="GO" id="GO:0005524">
    <property type="term" value="F:ATP binding"/>
    <property type="evidence" value="ECO:0007669"/>
    <property type="project" value="UniProtKB-KW"/>
</dbReference>
<evidence type="ECO:0000256" key="4">
    <source>
        <dbReference type="ARBA" id="ARBA00022840"/>
    </source>
</evidence>
<dbReference type="Gene3D" id="3.80.10.10">
    <property type="entry name" value="Ribonuclease Inhibitor"/>
    <property type="match status" value="2"/>
</dbReference>
<dbReference type="PRINTS" id="PR00364">
    <property type="entry name" value="DISEASERSIST"/>
</dbReference>
<dbReference type="InterPro" id="IPR036388">
    <property type="entry name" value="WH-like_DNA-bd_sf"/>
</dbReference>
<proteinExistence type="inferred from homology"/>
<dbReference type="InterPro" id="IPR027417">
    <property type="entry name" value="P-loop_NTPase"/>
</dbReference>
<dbReference type="Pfam" id="PF23247">
    <property type="entry name" value="LRR_RPS2"/>
    <property type="match status" value="1"/>
</dbReference>
<evidence type="ECO:0000313" key="8">
    <source>
        <dbReference type="Proteomes" id="UP000316621"/>
    </source>
</evidence>
<dbReference type="InterPro" id="IPR002182">
    <property type="entry name" value="NB-ARC"/>
</dbReference>
<dbReference type="GO" id="GO:0043531">
    <property type="term" value="F:ADP binding"/>
    <property type="evidence" value="ECO:0007669"/>
    <property type="project" value="InterPro"/>
</dbReference>
<sequence>MEIVSPVIDIISRVWSCSSVHGNYLYELKENVSSLKISLTKLKERRDDVKEKVEMAEKNPTEPVKRTHEVSGWLGRVESLEQDVESILQKEEATKIQKGSYYCCWGRKNCCSGYKLGKSVVEKLSAVEKLWEEGNFNAVVEKSQPEPVQEIISNQVVGMESKIEEVWSLLVDDETSLVRIVGLYGMGGVGKTTLLKKLNNEFLKRNHHFDKVIWVVVSKDLDIKNIQKQIGKSLGLTWADDASIDDQAKDIARVLKNKKFVLFLDDIWETVDLATIGLPILKSNSTQEITINSRVVFTTRSESVCGFMEADKKIKIDCLQWDEAWSLFQEKAGQQALNCHPKVAELAKQVAKECLGLPLALITIGRTMATKSTLQQWQHAINVLRKSASEFSGVADGVLAILKFSYDNLENEKLKSCFLYCSLYPEDHSIEKERLIKLWMGEGFLDEVDDIDEAFLEGHDIIESLKSACLLETGTGSSFFLGDGVKMHDVVRDLAIWIASDLGTKKGKFLIIPTQNKLKLHEWENAEKVSLVGNHSMGELNGAPNCSNLSTLLLNQSIVRTISDDFFQSMPMLKVLDMSDVSINKKLPTSINSLTELRHFDLSFRFQSSLPIELSPGTFLNLTKLKMLDLYCQNSCDICNWEVEGGPSLCELESLKDLSYLGIRLETALAFQRLVSSHKLQLCTRLLRISKCQGITTLVLSPPSLPSSSLISLANMVSLKTLFLDRMNELQELRIEDNVTLFTNLEKLQIWDMPKLHIGWDVPQRSTTSFCFMNLKDVEILSCPKLKDMSWLIYAQNLETLDLCLLDGLEEVISDGFAADVKLTNTFSRLGRFRLYYLPKLKRICNHDVKFLSLEHIHVRQCGKLKKLPFGTNSVISNTLQSIEGPRGWWEGLEWEDETTKSNLAPYFSVNNG</sequence>
<keyword evidence="4" id="KW-0067">ATP-binding</keyword>
<dbReference type="InterPro" id="IPR032675">
    <property type="entry name" value="LRR_dom_sf"/>
</dbReference>
<keyword evidence="2" id="KW-0677">Repeat</keyword>
<evidence type="ECO:0000256" key="3">
    <source>
        <dbReference type="ARBA" id="ARBA00022821"/>
    </source>
</evidence>
<gene>
    <name evidence="7" type="ORF">C5167_044626</name>
</gene>
<feature type="coiled-coil region" evidence="5">
    <location>
        <begin position="25"/>
        <end position="97"/>
    </location>
</feature>
<dbReference type="STRING" id="3469.A0A4Y7L987"/>
<comment type="similarity">
    <text evidence="1">Belongs to the disease resistance NB-LRR family.</text>
</comment>
<organism evidence="7 8">
    <name type="scientific">Papaver somniferum</name>
    <name type="common">Opium poppy</name>
    <dbReference type="NCBI Taxonomy" id="3469"/>
    <lineage>
        <taxon>Eukaryota</taxon>
        <taxon>Viridiplantae</taxon>
        <taxon>Streptophyta</taxon>
        <taxon>Embryophyta</taxon>
        <taxon>Tracheophyta</taxon>
        <taxon>Spermatophyta</taxon>
        <taxon>Magnoliopsida</taxon>
        <taxon>Ranunculales</taxon>
        <taxon>Papaveraceae</taxon>
        <taxon>Papaveroideae</taxon>
        <taxon>Papaver</taxon>
    </lineage>
</organism>
<dbReference type="PANTHER" id="PTHR33463:SF204">
    <property type="entry name" value="NB-ARC DOMAIN-CONTAINING PROTEIN"/>
    <property type="match status" value="1"/>
</dbReference>
<keyword evidence="5" id="KW-0175">Coiled coil</keyword>
<dbReference type="Proteomes" id="UP000316621">
    <property type="component" value="Chromosome 10"/>
</dbReference>
<evidence type="ECO:0000256" key="5">
    <source>
        <dbReference type="SAM" id="Coils"/>
    </source>
</evidence>
<dbReference type="OrthoDB" id="664960at2759"/>
<keyword evidence="8" id="KW-1185">Reference proteome</keyword>
<dbReference type="Gramene" id="RZC82053">
    <property type="protein sequence ID" value="RZC82053"/>
    <property type="gene ID" value="C5167_044626"/>
</dbReference>
<dbReference type="AlphaFoldDB" id="A0A4Y7L987"/>
<dbReference type="Gene3D" id="3.40.50.300">
    <property type="entry name" value="P-loop containing nucleotide triphosphate hydrolases"/>
    <property type="match status" value="1"/>
</dbReference>
<evidence type="ECO:0000256" key="2">
    <source>
        <dbReference type="ARBA" id="ARBA00022737"/>
    </source>
</evidence>
<dbReference type="Gene3D" id="1.10.8.430">
    <property type="entry name" value="Helical domain of apoptotic protease-activating factors"/>
    <property type="match status" value="1"/>
</dbReference>
<evidence type="ECO:0000259" key="6">
    <source>
        <dbReference type="SMART" id="SM00382"/>
    </source>
</evidence>
<dbReference type="Gene3D" id="1.10.10.10">
    <property type="entry name" value="Winged helix-like DNA-binding domain superfamily/Winged helix DNA-binding domain"/>
    <property type="match status" value="1"/>
</dbReference>
<protein>
    <recommendedName>
        <fullName evidence="6">AAA+ ATPase domain-containing protein</fullName>
    </recommendedName>
</protein>
<keyword evidence="3" id="KW-0611">Plant defense</keyword>
<dbReference type="FunFam" id="3.40.50.300:FF:001091">
    <property type="entry name" value="Probable disease resistance protein At1g61300"/>
    <property type="match status" value="1"/>
</dbReference>
<dbReference type="EMBL" id="CM010724">
    <property type="protein sequence ID" value="RZC82053.1"/>
    <property type="molecule type" value="Genomic_DNA"/>
</dbReference>
<accession>A0A4Y7L987</accession>
<dbReference type="InterPro" id="IPR050905">
    <property type="entry name" value="Plant_NBS-LRR"/>
</dbReference>
<dbReference type="FunFam" id="1.10.10.10:FF:000322">
    <property type="entry name" value="Probable disease resistance protein At1g63360"/>
    <property type="match status" value="1"/>
</dbReference>
<reference evidence="7 8" key="1">
    <citation type="journal article" date="2018" name="Science">
        <title>The opium poppy genome and morphinan production.</title>
        <authorList>
            <person name="Guo L."/>
            <person name="Winzer T."/>
            <person name="Yang X."/>
            <person name="Li Y."/>
            <person name="Ning Z."/>
            <person name="He Z."/>
            <person name="Teodor R."/>
            <person name="Lu Y."/>
            <person name="Bowser T.A."/>
            <person name="Graham I.A."/>
            <person name="Ye K."/>
        </authorList>
    </citation>
    <scope>NUCLEOTIDE SEQUENCE [LARGE SCALE GENOMIC DNA]</scope>
    <source>
        <strain evidence="8">cv. HN1</strain>
        <tissue evidence="7">Leaves</tissue>
    </source>
</reference>
<evidence type="ECO:0000256" key="1">
    <source>
        <dbReference type="ARBA" id="ARBA00008894"/>
    </source>
</evidence>
<dbReference type="InterPro" id="IPR057135">
    <property type="entry name" value="At4g27190-like_LRR"/>
</dbReference>
<dbReference type="SUPFAM" id="SSF52540">
    <property type="entry name" value="P-loop containing nucleoside triphosphate hydrolases"/>
    <property type="match status" value="1"/>
</dbReference>
<evidence type="ECO:0000313" key="7">
    <source>
        <dbReference type="EMBL" id="RZC82053.1"/>
    </source>
</evidence>
<dbReference type="InterPro" id="IPR003593">
    <property type="entry name" value="AAA+_ATPase"/>
</dbReference>